<gene>
    <name evidence="1" type="ORF">METZ01_LOCUS434835</name>
</gene>
<dbReference type="AlphaFoldDB" id="A0A382YGE2"/>
<protein>
    <recommendedName>
        <fullName evidence="2">Glycosyltransferase 2-like domain-containing protein</fullName>
    </recommendedName>
</protein>
<sequence>MVQDYLIKRGITGPWKIEPGPHTKFNQAVIIPAYGESEYLPLTLASLDTNTPAILKETLVIVVVNNS</sequence>
<evidence type="ECO:0000313" key="1">
    <source>
        <dbReference type="EMBL" id="SVD81981.1"/>
    </source>
</evidence>
<dbReference type="CDD" id="cd00761">
    <property type="entry name" value="Glyco_tranf_GTA_type"/>
    <property type="match status" value="1"/>
</dbReference>
<accession>A0A382YGE2</accession>
<feature type="non-terminal residue" evidence="1">
    <location>
        <position position="67"/>
    </location>
</feature>
<evidence type="ECO:0008006" key="2">
    <source>
        <dbReference type="Google" id="ProtNLM"/>
    </source>
</evidence>
<dbReference type="EMBL" id="UINC01175378">
    <property type="protein sequence ID" value="SVD81981.1"/>
    <property type="molecule type" value="Genomic_DNA"/>
</dbReference>
<reference evidence="1" key="1">
    <citation type="submission" date="2018-05" db="EMBL/GenBank/DDBJ databases">
        <authorList>
            <person name="Lanie J.A."/>
            <person name="Ng W.-L."/>
            <person name="Kazmierczak K.M."/>
            <person name="Andrzejewski T.M."/>
            <person name="Davidsen T.M."/>
            <person name="Wayne K.J."/>
            <person name="Tettelin H."/>
            <person name="Glass J.I."/>
            <person name="Rusch D."/>
            <person name="Podicherti R."/>
            <person name="Tsui H.-C.T."/>
            <person name="Winkler M.E."/>
        </authorList>
    </citation>
    <scope>NUCLEOTIDE SEQUENCE</scope>
</reference>
<name>A0A382YGE2_9ZZZZ</name>
<organism evidence="1">
    <name type="scientific">marine metagenome</name>
    <dbReference type="NCBI Taxonomy" id="408172"/>
    <lineage>
        <taxon>unclassified sequences</taxon>
        <taxon>metagenomes</taxon>
        <taxon>ecological metagenomes</taxon>
    </lineage>
</organism>
<proteinExistence type="predicted"/>